<accession>A0A9W9D8H2</accession>
<keyword evidence="2" id="KW-1185">Reference proteome</keyword>
<reference evidence="1" key="1">
    <citation type="submission" date="2022-10" db="EMBL/GenBank/DDBJ databases">
        <title>Tapping the CABI collections for fungal endophytes: first genome assemblies for Collariella, Neodidymelliopsis, Ascochyta clinopodiicola, Didymella pomorum, Didymosphaeria variabile, Neocosmospora piperis and Neocucurbitaria cava.</title>
        <authorList>
            <person name="Hill R."/>
        </authorList>
    </citation>
    <scope>NUCLEOTIDE SEQUENCE</scope>
    <source>
        <strain evidence="1">IMI 355091</strain>
    </source>
</reference>
<dbReference type="EMBL" id="JAPEVA010000023">
    <property type="protein sequence ID" value="KAJ4406976.1"/>
    <property type="molecule type" value="Genomic_DNA"/>
</dbReference>
<proteinExistence type="predicted"/>
<organism evidence="1 2">
    <name type="scientific">Didymella pomorum</name>
    <dbReference type="NCBI Taxonomy" id="749634"/>
    <lineage>
        <taxon>Eukaryota</taxon>
        <taxon>Fungi</taxon>
        <taxon>Dikarya</taxon>
        <taxon>Ascomycota</taxon>
        <taxon>Pezizomycotina</taxon>
        <taxon>Dothideomycetes</taxon>
        <taxon>Pleosporomycetidae</taxon>
        <taxon>Pleosporales</taxon>
        <taxon>Pleosporineae</taxon>
        <taxon>Didymellaceae</taxon>
        <taxon>Didymella</taxon>
    </lineage>
</organism>
<evidence type="ECO:0000313" key="2">
    <source>
        <dbReference type="Proteomes" id="UP001140510"/>
    </source>
</evidence>
<sequence length="110" mass="12046">MVLDSDFTQVAGTFSTTSLLASHARDAPLEKNKTPIALIQINNDNVGGAVDILEIGLRKRYSNLTRSIHELCSTTAIKDLSKIKLRDAEIIIAIINDDKADEVVARLSLR</sequence>
<protein>
    <submittedName>
        <fullName evidence="1">Uncharacterized protein</fullName>
    </submittedName>
</protein>
<dbReference type="AlphaFoldDB" id="A0A9W9D8H2"/>
<comment type="caution">
    <text evidence="1">The sequence shown here is derived from an EMBL/GenBank/DDBJ whole genome shotgun (WGS) entry which is preliminary data.</text>
</comment>
<evidence type="ECO:0000313" key="1">
    <source>
        <dbReference type="EMBL" id="KAJ4406976.1"/>
    </source>
</evidence>
<name>A0A9W9D8H2_9PLEO</name>
<dbReference type="Proteomes" id="UP001140510">
    <property type="component" value="Unassembled WGS sequence"/>
</dbReference>
<gene>
    <name evidence="1" type="ORF">N0V91_004142</name>
</gene>